<dbReference type="NCBIfam" id="TIGR00756">
    <property type="entry name" value="PPR"/>
    <property type="match status" value="1"/>
</dbReference>
<evidence type="ECO:0008006" key="5">
    <source>
        <dbReference type="Google" id="ProtNLM"/>
    </source>
</evidence>
<feature type="repeat" description="PPR" evidence="2">
    <location>
        <begin position="216"/>
        <end position="252"/>
    </location>
</feature>
<dbReference type="PANTHER" id="PTHR47926:SF359">
    <property type="entry name" value="PENTACOTRIPEPTIDE-REPEAT REGION OF PRORP DOMAIN-CONTAINING PROTEIN"/>
    <property type="match status" value="1"/>
</dbReference>
<dbReference type="AlphaFoldDB" id="A0AAQ3K786"/>
<sequence length="342" mass="38684">MGVLLHKFLPRHKLLTLQCRIHTSTARAHLSSSTMDSHPSPPWTSTNHILQRHPRLLSLEAHPSLCHLQAILAFAIISGLFHNPFISSRLLVHATSFDLAFASQIFQRMRSMNIFSWNTIIRAAAVCENLQTSATFVLYTEMLQRGTLPDRYTFPFLLKACRSPSDLNYGKLVHCHALILGLNNDKFVQTALLTMYLSCGHLNNAHYLFNEITHRDVVVWTTMISGLADRCCHEEALEVFSEMRMCEQNVTPNEAMRTLHEVGDGISPVWIVESYSWPHYAEVPGANSQPDNHLVIHEEDQEAGLLVVFSHVIAILLQNSSSYATKVIPHTPRIEFVNCLLI</sequence>
<gene>
    <name evidence="3" type="ORF">Cni_G12128</name>
</gene>
<evidence type="ECO:0000313" key="4">
    <source>
        <dbReference type="Proteomes" id="UP001327560"/>
    </source>
</evidence>
<dbReference type="EMBL" id="CP136893">
    <property type="protein sequence ID" value="WOL03408.1"/>
    <property type="molecule type" value="Genomic_DNA"/>
</dbReference>
<evidence type="ECO:0000256" key="2">
    <source>
        <dbReference type="PROSITE-ProRule" id="PRU00708"/>
    </source>
</evidence>
<dbReference type="Gene3D" id="1.25.40.10">
    <property type="entry name" value="Tetratricopeptide repeat domain"/>
    <property type="match status" value="2"/>
</dbReference>
<protein>
    <recommendedName>
        <fullName evidence="5">Pentatricopeptide repeat-containing protein</fullName>
    </recommendedName>
</protein>
<dbReference type="FunFam" id="1.25.40.10:FF:000344">
    <property type="entry name" value="Pentatricopeptide repeat-containing protein"/>
    <property type="match status" value="1"/>
</dbReference>
<dbReference type="PROSITE" id="PS51375">
    <property type="entry name" value="PPR"/>
    <property type="match status" value="1"/>
</dbReference>
<dbReference type="InterPro" id="IPR011990">
    <property type="entry name" value="TPR-like_helical_dom_sf"/>
</dbReference>
<dbReference type="PANTHER" id="PTHR47926">
    <property type="entry name" value="PENTATRICOPEPTIDE REPEAT-CONTAINING PROTEIN"/>
    <property type="match status" value="1"/>
</dbReference>
<dbReference type="InterPro" id="IPR002885">
    <property type="entry name" value="PPR_rpt"/>
</dbReference>
<dbReference type="GO" id="GO:0003723">
    <property type="term" value="F:RNA binding"/>
    <property type="evidence" value="ECO:0007669"/>
    <property type="project" value="InterPro"/>
</dbReference>
<dbReference type="InterPro" id="IPR046960">
    <property type="entry name" value="PPR_At4g14850-like_plant"/>
</dbReference>
<name>A0AAQ3K786_9LILI</name>
<accession>A0AAQ3K786</accession>
<keyword evidence="1" id="KW-0677">Repeat</keyword>
<dbReference type="Pfam" id="PF13041">
    <property type="entry name" value="PPR_2"/>
    <property type="match status" value="1"/>
</dbReference>
<reference evidence="3 4" key="1">
    <citation type="submission" date="2023-10" db="EMBL/GenBank/DDBJ databases">
        <title>Chromosome-scale genome assembly provides insights into flower coloration mechanisms of Canna indica.</title>
        <authorList>
            <person name="Li C."/>
        </authorList>
    </citation>
    <scope>NUCLEOTIDE SEQUENCE [LARGE SCALE GENOMIC DNA]</scope>
    <source>
        <tissue evidence="3">Flower</tissue>
    </source>
</reference>
<organism evidence="3 4">
    <name type="scientific">Canna indica</name>
    <name type="common">Indian-shot</name>
    <dbReference type="NCBI Taxonomy" id="4628"/>
    <lineage>
        <taxon>Eukaryota</taxon>
        <taxon>Viridiplantae</taxon>
        <taxon>Streptophyta</taxon>
        <taxon>Embryophyta</taxon>
        <taxon>Tracheophyta</taxon>
        <taxon>Spermatophyta</taxon>
        <taxon>Magnoliopsida</taxon>
        <taxon>Liliopsida</taxon>
        <taxon>Zingiberales</taxon>
        <taxon>Cannaceae</taxon>
        <taxon>Canna</taxon>
    </lineage>
</organism>
<evidence type="ECO:0000313" key="3">
    <source>
        <dbReference type="EMBL" id="WOL03408.1"/>
    </source>
</evidence>
<proteinExistence type="predicted"/>
<dbReference type="Proteomes" id="UP001327560">
    <property type="component" value="Chromosome 4"/>
</dbReference>
<dbReference type="Pfam" id="PF01535">
    <property type="entry name" value="PPR"/>
    <property type="match status" value="1"/>
</dbReference>
<keyword evidence="4" id="KW-1185">Reference proteome</keyword>
<dbReference type="GO" id="GO:0009451">
    <property type="term" value="P:RNA modification"/>
    <property type="evidence" value="ECO:0007669"/>
    <property type="project" value="InterPro"/>
</dbReference>
<evidence type="ECO:0000256" key="1">
    <source>
        <dbReference type="ARBA" id="ARBA00022737"/>
    </source>
</evidence>